<feature type="coiled-coil region" evidence="15">
    <location>
        <begin position="70"/>
        <end position="152"/>
    </location>
</feature>
<evidence type="ECO:0000256" key="16">
    <source>
        <dbReference type="SAM" id="SignalP"/>
    </source>
</evidence>
<protein>
    <recommendedName>
        <fullName evidence="13">ATP synthase subunit b</fullName>
    </recommendedName>
    <alternativeName>
        <fullName evidence="13">ATP synthase F(0) sector subunit b</fullName>
    </alternativeName>
    <alternativeName>
        <fullName evidence="13">ATPase subunit I</fullName>
    </alternativeName>
    <alternativeName>
        <fullName evidence="13">F-type ATPase subunit b</fullName>
        <shortName evidence="13">F-ATPase subunit b</shortName>
    </alternativeName>
</protein>
<keyword evidence="13" id="KW-1003">Cell membrane</keyword>
<evidence type="ECO:0000256" key="7">
    <source>
        <dbReference type="ARBA" id="ARBA00023065"/>
    </source>
</evidence>
<evidence type="ECO:0000256" key="1">
    <source>
        <dbReference type="ARBA" id="ARBA00005513"/>
    </source>
</evidence>
<evidence type="ECO:0000256" key="14">
    <source>
        <dbReference type="RuleBase" id="RU003848"/>
    </source>
</evidence>
<comment type="similarity">
    <text evidence="1 13 14">Belongs to the ATPase B chain family.</text>
</comment>
<dbReference type="STRING" id="580166.AUP43_16275"/>
<comment type="function">
    <text evidence="10 13">F(1)F(0) ATP synthase produces ATP from ADP in the presence of a proton or sodium gradient. F-type ATPases consist of two structural domains, F(1) containing the extramembraneous catalytic core and F(0) containing the membrane proton channel, linked together by a central stalk and a peripheral stalk. During catalysis, ATP synthesis in the catalytic domain of F(1) is coupled via a rotary mechanism of the central stalk subunits to proton translocation.</text>
</comment>
<comment type="caution">
    <text evidence="17">The sequence shown here is derived from an EMBL/GenBank/DDBJ whole genome shotgun (WGS) entry which is preliminary data.</text>
</comment>
<comment type="subcellular location">
    <subcellularLocation>
        <location evidence="13">Cell membrane</location>
        <topology evidence="13">Single-pass membrane protein</topology>
    </subcellularLocation>
    <subcellularLocation>
        <location evidence="12">Endomembrane system</location>
        <topology evidence="12">Single-pass membrane protein</topology>
    </subcellularLocation>
</comment>
<name>A0A154WG36_9PROT</name>
<evidence type="ECO:0000256" key="11">
    <source>
        <dbReference type="ARBA" id="ARBA00025614"/>
    </source>
</evidence>
<evidence type="ECO:0000256" key="10">
    <source>
        <dbReference type="ARBA" id="ARBA00025198"/>
    </source>
</evidence>
<dbReference type="RefSeq" id="WP_067552154.1">
    <property type="nucleotide sequence ID" value="NZ_LPXN01000022.1"/>
</dbReference>
<keyword evidence="5 13" id="KW-0375">Hydrogen ion transport</keyword>
<dbReference type="HAMAP" id="MF_01398">
    <property type="entry name" value="ATP_synth_b_bprime"/>
    <property type="match status" value="1"/>
</dbReference>
<evidence type="ECO:0000256" key="3">
    <source>
        <dbReference type="ARBA" id="ARBA00022547"/>
    </source>
</evidence>
<evidence type="ECO:0000256" key="13">
    <source>
        <dbReference type="HAMAP-Rule" id="MF_01398"/>
    </source>
</evidence>
<comment type="subunit">
    <text evidence="13">F-type ATPases have 2 components, F(1) - the catalytic core - and F(0) - the membrane proton channel. F(1) has five subunits: alpha(3), beta(3), gamma(1), delta(1), epsilon(1). F(0) has three main subunits: a(1), b(2) and c(10-14). The alpha and beta chains form an alternating ring which encloses part of the gamma chain. F(1) is attached to F(0) by a central stalk formed by the gamma and epsilon chains, while a peripheral stalk is formed by the delta and b chains.</text>
</comment>
<evidence type="ECO:0000256" key="8">
    <source>
        <dbReference type="ARBA" id="ARBA00023136"/>
    </source>
</evidence>
<reference evidence="17 18" key="1">
    <citation type="submission" date="2015-12" db="EMBL/GenBank/DDBJ databases">
        <title>Genome sequence of Oceanibaculum pacificum MCCC 1A02656.</title>
        <authorList>
            <person name="Lu L."/>
            <person name="Lai Q."/>
            <person name="Shao Z."/>
            <person name="Qian P."/>
        </authorList>
    </citation>
    <scope>NUCLEOTIDE SEQUENCE [LARGE SCALE GENOMIC DNA]</scope>
    <source>
        <strain evidence="17 18">MCCC 1A02656</strain>
    </source>
</reference>
<dbReference type="Pfam" id="PF00430">
    <property type="entry name" value="ATP-synt_B"/>
    <property type="match status" value="1"/>
</dbReference>
<keyword evidence="15" id="KW-0175">Coiled coil</keyword>
<dbReference type="GO" id="GO:0046933">
    <property type="term" value="F:proton-transporting ATP synthase activity, rotational mechanism"/>
    <property type="evidence" value="ECO:0007669"/>
    <property type="project" value="UniProtKB-UniRule"/>
</dbReference>
<dbReference type="CDD" id="cd06503">
    <property type="entry name" value="ATP-synt_Fo_b"/>
    <property type="match status" value="1"/>
</dbReference>
<keyword evidence="2 13" id="KW-0813">Transport</keyword>
<feature type="chain" id="PRO_5007602409" description="ATP synthase subunit b" evidence="16">
    <location>
        <begin position="26"/>
        <end position="194"/>
    </location>
</feature>
<organism evidence="17 18">
    <name type="scientific">Oceanibaculum pacificum</name>
    <dbReference type="NCBI Taxonomy" id="580166"/>
    <lineage>
        <taxon>Bacteria</taxon>
        <taxon>Pseudomonadati</taxon>
        <taxon>Pseudomonadota</taxon>
        <taxon>Alphaproteobacteria</taxon>
        <taxon>Rhodospirillales</taxon>
        <taxon>Oceanibaculaceae</taxon>
        <taxon>Oceanibaculum</taxon>
    </lineage>
</organism>
<keyword evidence="18" id="KW-1185">Reference proteome</keyword>
<evidence type="ECO:0000313" key="18">
    <source>
        <dbReference type="Proteomes" id="UP000076400"/>
    </source>
</evidence>
<dbReference type="PANTHER" id="PTHR33445">
    <property type="entry name" value="ATP SYNTHASE SUBUNIT B', CHLOROPLASTIC"/>
    <property type="match status" value="1"/>
</dbReference>
<keyword evidence="3 13" id="KW-0138">CF(0)</keyword>
<proteinExistence type="inferred from homology"/>
<dbReference type="AlphaFoldDB" id="A0A154WG36"/>
<feature type="signal peptide" evidence="16">
    <location>
        <begin position="1"/>
        <end position="25"/>
    </location>
</feature>
<gene>
    <name evidence="13" type="primary">atpF</name>
    <name evidence="17" type="ORF">AUP43_16275</name>
</gene>
<evidence type="ECO:0000256" key="4">
    <source>
        <dbReference type="ARBA" id="ARBA00022692"/>
    </source>
</evidence>
<evidence type="ECO:0000256" key="15">
    <source>
        <dbReference type="SAM" id="Coils"/>
    </source>
</evidence>
<dbReference type="InterPro" id="IPR050059">
    <property type="entry name" value="ATP_synthase_B_chain"/>
</dbReference>
<keyword evidence="16" id="KW-0732">Signal</keyword>
<evidence type="ECO:0000256" key="2">
    <source>
        <dbReference type="ARBA" id="ARBA00022448"/>
    </source>
</evidence>
<feature type="transmembrane region" description="Helical" evidence="13">
    <location>
        <begin position="44"/>
        <end position="63"/>
    </location>
</feature>
<sequence>MSVRSVKRAAAGFAALALTAAPAFAQDGGAGLPQLDTNSFATQIFWLAVTFVALYLLMSRIALPRVRDVLEERDRRIADDLEKAEKLKEEAEAVLAEYEKALADARSQAQAAMAEATEKANAEAAKRQQALADTLAAQVAEAETRIGAAKREALENVRQVAVEVSREATLRLIGGDIAEADAAKAVDAALKESA</sequence>
<accession>A0A154WG36</accession>
<evidence type="ECO:0000313" key="17">
    <source>
        <dbReference type="EMBL" id="KZD12490.1"/>
    </source>
</evidence>
<evidence type="ECO:0000256" key="5">
    <source>
        <dbReference type="ARBA" id="ARBA00022781"/>
    </source>
</evidence>
<evidence type="ECO:0000256" key="9">
    <source>
        <dbReference type="ARBA" id="ARBA00023310"/>
    </source>
</evidence>
<evidence type="ECO:0000256" key="6">
    <source>
        <dbReference type="ARBA" id="ARBA00022989"/>
    </source>
</evidence>
<keyword evidence="7 13" id="KW-0406">Ion transport</keyword>
<evidence type="ECO:0000256" key="12">
    <source>
        <dbReference type="ARBA" id="ARBA00037847"/>
    </source>
</evidence>
<dbReference type="Proteomes" id="UP000076400">
    <property type="component" value="Unassembled WGS sequence"/>
</dbReference>
<dbReference type="EMBL" id="LPXN01000022">
    <property type="protein sequence ID" value="KZD12490.1"/>
    <property type="molecule type" value="Genomic_DNA"/>
</dbReference>
<comment type="function">
    <text evidence="11">Component of the F(0) channel, it forms part of the peripheral stalk, linking F(1) to F(0). The b'-subunit is a diverged and duplicated form of b found in plants and photosynthetic bacteria.</text>
</comment>
<dbReference type="PANTHER" id="PTHR33445:SF1">
    <property type="entry name" value="ATP SYNTHASE SUBUNIT B"/>
    <property type="match status" value="1"/>
</dbReference>
<dbReference type="GO" id="GO:0005886">
    <property type="term" value="C:plasma membrane"/>
    <property type="evidence" value="ECO:0007669"/>
    <property type="project" value="UniProtKB-SubCell"/>
</dbReference>
<dbReference type="GO" id="GO:0012505">
    <property type="term" value="C:endomembrane system"/>
    <property type="evidence" value="ECO:0007669"/>
    <property type="project" value="UniProtKB-SubCell"/>
</dbReference>
<keyword evidence="4 13" id="KW-0812">Transmembrane</keyword>
<dbReference type="GO" id="GO:0046961">
    <property type="term" value="F:proton-transporting ATPase activity, rotational mechanism"/>
    <property type="evidence" value="ECO:0007669"/>
    <property type="project" value="TreeGrafter"/>
</dbReference>
<keyword evidence="6 13" id="KW-1133">Transmembrane helix</keyword>
<keyword evidence="8 13" id="KW-0472">Membrane</keyword>
<dbReference type="InterPro" id="IPR002146">
    <property type="entry name" value="ATP_synth_b/b'su_bac/chlpt"/>
</dbReference>
<dbReference type="GO" id="GO:0045259">
    <property type="term" value="C:proton-transporting ATP synthase complex"/>
    <property type="evidence" value="ECO:0007669"/>
    <property type="project" value="UniProtKB-KW"/>
</dbReference>
<keyword evidence="9 13" id="KW-0066">ATP synthesis</keyword>